<proteinExistence type="predicted"/>
<keyword evidence="2" id="KW-1185">Reference proteome</keyword>
<accession>A0A1D2N4T8</accession>
<dbReference type="EMBL" id="LJIJ01000243">
    <property type="protein sequence ID" value="ODM99955.1"/>
    <property type="molecule type" value="Genomic_DNA"/>
</dbReference>
<comment type="caution">
    <text evidence="1">The sequence shown here is derived from an EMBL/GenBank/DDBJ whole genome shotgun (WGS) entry which is preliminary data.</text>
</comment>
<dbReference type="AlphaFoldDB" id="A0A1D2N4T8"/>
<evidence type="ECO:0000313" key="2">
    <source>
        <dbReference type="Proteomes" id="UP000094527"/>
    </source>
</evidence>
<protein>
    <submittedName>
        <fullName evidence="1">Uncharacterized protein</fullName>
    </submittedName>
</protein>
<sequence>MMEPMEAGGYMLIDLEVESIVPHPFISQEFKGYTRFICYNLIPTVFRDNSWRTMSPSWFPDPMTERDMDFVFNETGVLCRMYGTEHRDKFLNFTTMLILQAKELACRRVNREGLDGRARNVIENTQYQLERYIKMHSDVIADLEGYYSRKFFPEFQSKT</sequence>
<reference evidence="1 2" key="1">
    <citation type="journal article" date="2016" name="Genome Biol. Evol.">
        <title>Gene Family Evolution Reflects Adaptation to Soil Environmental Stressors in the Genome of the Collembolan Orchesella cincta.</title>
        <authorList>
            <person name="Faddeeva-Vakhrusheva A."/>
            <person name="Derks M.F."/>
            <person name="Anvar S.Y."/>
            <person name="Agamennone V."/>
            <person name="Suring W."/>
            <person name="Smit S."/>
            <person name="van Straalen N.M."/>
            <person name="Roelofs D."/>
        </authorList>
    </citation>
    <scope>NUCLEOTIDE SEQUENCE [LARGE SCALE GENOMIC DNA]</scope>
    <source>
        <tissue evidence="1">Mixed pool</tissue>
    </source>
</reference>
<dbReference type="Proteomes" id="UP000094527">
    <property type="component" value="Unassembled WGS sequence"/>
</dbReference>
<organism evidence="1 2">
    <name type="scientific">Orchesella cincta</name>
    <name type="common">Springtail</name>
    <name type="synonym">Podura cincta</name>
    <dbReference type="NCBI Taxonomy" id="48709"/>
    <lineage>
        <taxon>Eukaryota</taxon>
        <taxon>Metazoa</taxon>
        <taxon>Ecdysozoa</taxon>
        <taxon>Arthropoda</taxon>
        <taxon>Hexapoda</taxon>
        <taxon>Collembola</taxon>
        <taxon>Entomobryomorpha</taxon>
        <taxon>Entomobryoidea</taxon>
        <taxon>Orchesellidae</taxon>
        <taxon>Orchesellinae</taxon>
        <taxon>Orchesella</taxon>
    </lineage>
</organism>
<evidence type="ECO:0000313" key="1">
    <source>
        <dbReference type="EMBL" id="ODM99955.1"/>
    </source>
</evidence>
<name>A0A1D2N4T8_ORCCI</name>
<gene>
    <name evidence="1" type="ORF">Ocin01_06722</name>
</gene>